<dbReference type="PANTHER" id="PTHR13593:SF146">
    <property type="entry name" value="PLC-LIKE PHOSPHODIESTERASE"/>
    <property type="match status" value="1"/>
</dbReference>
<dbReference type="GO" id="GO:0008081">
    <property type="term" value="F:phosphoric diester hydrolase activity"/>
    <property type="evidence" value="ECO:0007669"/>
    <property type="project" value="InterPro"/>
</dbReference>
<sequence length="372" mass="41165">MRLGKTEIRLRVLLNYSLLSGLCIYLIITTSLNLATTLYPIIHHIPTQLADNTTGCNGHPEYCSRTYDNISQIGTHDSAFYGIMPSNDQNVDVTMQLNAGIRFLQAQTHRTAITKQLSMCHTSCAEDDAGPLEGYLITVKQWLDKHPNEVLTLLLTNGDYLDVGAFDEVFIRSGILKYAYIPSSTASPPPPSRRRRDDPASLPSPTPPTTPPPPTTTPPDPSVWPTLQQMITSSQRLVIFLDYGASPTSVPYILDEFTHFWETAFDVTTPFFPSCAIDRPSTISSTAAEIAAIEQRMYIVNHYLDTEVLGVAVPDRRDAGRTNAWDGEGGVGGHVGRCEMLHGGKKPRVVLVDYFDVGGWREVEGRLNGIQW</sequence>
<dbReference type="SUPFAM" id="SSF51695">
    <property type="entry name" value="PLC-like phosphodiesterases"/>
    <property type="match status" value="1"/>
</dbReference>
<keyword evidence="2" id="KW-0472">Membrane</keyword>
<dbReference type="GO" id="GO:0006629">
    <property type="term" value="P:lipid metabolic process"/>
    <property type="evidence" value="ECO:0007669"/>
    <property type="project" value="InterPro"/>
</dbReference>
<dbReference type="InterPro" id="IPR017946">
    <property type="entry name" value="PLC-like_Pdiesterase_TIM-brl"/>
</dbReference>
<evidence type="ECO:0000256" key="2">
    <source>
        <dbReference type="SAM" id="Phobius"/>
    </source>
</evidence>
<proteinExistence type="predicted"/>
<dbReference type="InterPro" id="IPR051057">
    <property type="entry name" value="PI-PLC_domain"/>
</dbReference>
<accession>A0AA43QWB6</accession>
<dbReference type="Gene3D" id="3.20.20.190">
    <property type="entry name" value="Phosphatidylinositol (PI) phosphodiesterase"/>
    <property type="match status" value="1"/>
</dbReference>
<evidence type="ECO:0008006" key="5">
    <source>
        <dbReference type="Google" id="ProtNLM"/>
    </source>
</evidence>
<reference evidence="3" key="1">
    <citation type="journal article" date="2023" name="Genome Biol. Evol.">
        <title>First Whole Genome Sequence and Flow Cytometry Genome Size Data for the Lichen-Forming Fungus Ramalina farinacea (Ascomycota).</title>
        <authorList>
            <person name="Llewellyn T."/>
            <person name="Mian S."/>
            <person name="Hill R."/>
            <person name="Leitch I.J."/>
            <person name="Gaya E."/>
        </authorList>
    </citation>
    <scope>NUCLEOTIDE SEQUENCE</scope>
    <source>
        <strain evidence="3">LIQ254RAFAR</strain>
    </source>
</reference>
<feature type="compositionally biased region" description="Pro residues" evidence="1">
    <location>
        <begin position="202"/>
        <end position="222"/>
    </location>
</feature>
<comment type="caution">
    <text evidence="3">The sequence shown here is derived from an EMBL/GenBank/DDBJ whole genome shotgun (WGS) entry which is preliminary data.</text>
</comment>
<protein>
    <recommendedName>
        <fullName evidence="5">PLC-like phosphodiesterase</fullName>
    </recommendedName>
</protein>
<gene>
    <name evidence="3" type="ORF">OHK93_003735</name>
</gene>
<keyword evidence="2" id="KW-0812">Transmembrane</keyword>
<feature type="transmembrane region" description="Helical" evidence="2">
    <location>
        <begin position="12"/>
        <end position="35"/>
    </location>
</feature>
<keyword evidence="4" id="KW-1185">Reference proteome</keyword>
<name>A0AA43QWB6_9LECA</name>
<evidence type="ECO:0000313" key="3">
    <source>
        <dbReference type="EMBL" id="MDI1492521.1"/>
    </source>
</evidence>
<keyword evidence="2" id="KW-1133">Transmembrane helix</keyword>
<feature type="region of interest" description="Disordered" evidence="1">
    <location>
        <begin position="184"/>
        <end position="224"/>
    </location>
</feature>
<dbReference type="PANTHER" id="PTHR13593">
    <property type="match status" value="1"/>
</dbReference>
<evidence type="ECO:0000313" key="4">
    <source>
        <dbReference type="Proteomes" id="UP001161017"/>
    </source>
</evidence>
<organism evidence="3 4">
    <name type="scientific">Ramalina farinacea</name>
    <dbReference type="NCBI Taxonomy" id="258253"/>
    <lineage>
        <taxon>Eukaryota</taxon>
        <taxon>Fungi</taxon>
        <taxon>Dikarya</taxon>
        <taxon>Ascomycota</taxon>
        <taxon>Pezizomycotina</taxon>
        <taxon>Lecanoromycetes</taxon>
        <taxon>OSLEUM clade</taxon>
        <taxon>Lecanoromycetidae</taxon>
        <taxon>Lecanorales</taxon>
        <taxon>Lecanorineae</taxon>
        <taxon>Ramalinaceae</taxon>
        <taxon>Ramalina</taxon>
    </lineage>
</organism>
<dbReference type="AlphaFoldDB" id="A0AA43QWB6"/>
<dbReference type="EMBL" id="JAPUFD010000019">
    <property type="protein sequence ID" value="MDI1492521.1"/>
    <property type="molecule type" value="Genomic_DNA"/>
</dbReference>
<dbReference type="Pfam" id="PF26146">
    <property type="entry name" value="PI-PLC_X"/>
    <property type="match status" value="2"/>
</dbReference>
<dbReference type="Proteomes" id="UP001161017">
    <property type="component" value="Unassembled WGS sequence"/>
</dbReference>
<evidence type="ECO:0000256" key="1">
    <source>
        <dbReference type="SAM" id="MobiDB-lite"/>
    </source>
</evidence>